<organism evidence="2 3">
    <name type="scientific">Paucilactobacillus hokkaidonensis</name>
    <dbReference type="NCBI Taxonomy" id="1193095"/>
    <lineage>
        <taxon>Bacteria</taxon>
        <taxon>Bacillati</taxon>
        <taxon>Bacillota</taxon>
        <taxon>Bacilli</taxon>
        <taxon>Lactobacillales</taxon>
        <taxon>Lactobacillaceae</taxon>
        <taxon>Paucilactobacillus</taxon>
    </lineage>
</organism>
<evidence type="ECO:0000313" key="3">
    <source>
        <dbReference type="Proteomes" id="UP000051884"/>
    </source>
</evidence>
<feature type="transmembrane region" description="Helical" evidence="1">
    <location>
        <begin position="37"/>
        <end position="56"/>
    </location>
</feature>
<sequence>MVIRVVLSLLMCTVSFSYVYSYQNKKFKVDSWRKTGGIILTLISIVYLVYSVKGVLF</sequence>
<name>A0ABR5Q4R0_9LACO</name>
<keyword evidence="3" id="KW-1185">Reference proteome</keyword>
<gene>
    <name evidence="2" type="ORF">IV59_GL000751</name>
</gene>
<comment type="caution">
    <text evidence="2">The sequence shown here is derived from an EMBL/GenBank/DDBJ whole genome shotgun (WGS) entry which is preliminary data.</text>
</comment>
<dbReference type="EMBL" id="JQCH01000018">
    <property type="protein sequence ID" value="KRO09297.1"/>
    <property type="molecule type" value="Genomic_DNA"/>
</dbReference>
<protein>
    <submittedName>
        <fullName evidence="2">Uncharacterized protein</fullName>
    </submittedName>
</protein>
<keyword evidence="1" id="KW-1133">Transmembrane helix</keyword>
<accession>A0ABR5Q4R0</accession>
<keyword evidence="1" id="KW-0812">Transmembrane</keyword>
<evidence type="ECO:0000313" key="2">
    <source>
        <dbReference type="EMBL" id="KRO09297.1"/>
    </source>
</evidence>
<keyword evidence="1" id="KW-0472">Membrane</keyword>
<dbReference type="Proteomes" id="UP000051884">
    <property type="component" value="Unassembled WGS sequence"/>
</dbReference>
<evidence type="ECO:0000256" key="1">
    <source>
        <dbReference type="SAM" id="Phobius"/>
    </source>
</evidence>
<proteinExistence type="predicted"/>
<reference evidence="2 3" key="1">
    <citation type="journal article" date="2015" name="Genome Announc.">
        <title>Expanding the biotechnology potential of lactobacilli through comparative genomics of 213 strains and associated genera.</title>
        <authorList>
            <person name="Sun Z."/>
            <person name="Harris H.M."/>
            <person name="McCann A."/>
            <person name="Guo C."/>
            <person name="Argimon S."/>
            <person name="Zhang W."/>
            <person name="Yang X."/>
            <person name="Jeffery I.B."/>
            <person name="Cooney J.C."/>
            <person name="Kagawa T.F."/>
            <person name="Liu W."/>
            <person name="Song Y."/>
            <person name="Salvetti E."/>
            <person name="Wrobel A."/>
            <person name="Rasinkangas P."/>
            <person name="Parkhill J."/>
            <person name="Rea M.C."/>
            <person name="O'Sullivan O."/>
            <person name="Ritari J."/>
            <person name="Douillard F.P."/>
            <person name="Paul Ross R."/>
            <person name="Yang R."/>
            <person name="Briner A.E."/>
            <person name="Felis G.E."/>
            <person name="de Vos W.M."/>
            <person name="Barrangou R."/>
            <person name="Klaenhammer T.R."/>
            <person name="Caufield P.W."/>
            <person name="Cui Y."/>
            <person name="Zhang H."/>
            <person name="O'Toole P.W."/>
        </authorList>
    </citation>
    <scope>NUCLEOTIDE SEQUENCE [LARGE SCALE GENOMIC DNA]</scope>
    <source>
        <strain evidence="2 3">DSM 26202</strain>
    </source>
</reference>